<dbReference type="InterPro" id="IPR029060">
    <property type="entry name" value="PIN-like_dom_sf"/>
</dbReference>
<evidence type="ECO:0000313" key="3">
    <source>
        <dbReference type="Proteomes" id="UP000297891"/>
    </source>
</evidence>
<accession>A0A2M9XWP6</accession>
<keyword evidence="3" id="KW-1185">Reference proteome</keyword>
<organism evidence="2 3">
    <name type="scientific">Leptospira brenneri</name>
    <dbReference type="NCBI Taxonomy" id="2023182"/>
    <lineage>
        <taxon>Bacteria</taxon>
        <taxon>Pseudomonadati</taxon>
        <taxon>Spirochaetota</taxon>
        <taxon>Spirochaetia</taxon>
        <taxon>Leptospirales</taxon>
        <taxon>Leptospiraceae</taxon>
        <taxon>Leptospira</taxon>
    </lineage>
</organism>
<evidence type="ECO:0000259" key="1">
    <source>
        <dbReference type="Pfam" id="PF01850"/>
    </source>
</evidence>
<dbReference type="EMBL" id="RQFP01000006">
    <property type="protein sequence ID" value="TGK94027.1"/>
    <property type="molecule type" value="Genomic_DNA"/>
</dbReference>
<dbReference type="SUPFAM" id="SSF88723">
    <property type="entry name" value="PIN domain-like"/>
    <property type="match status" value="1"/>
</dbReference>
<dbReference type="Gene3D" id="3.40.50.1010">
    <property type="entry name" value="5'-nuclease"/>
    <property type="match status" value="1"/>
</dbReference>
<comment type="caution">
    <text evidence="2">The sequence shown here is derived from an EMBL/GenBank/DDBJ whole genome shotgun (WGS) entry which is preliminary data.</text>
</comment>
<dbReference type="RefSeq" id="WP_100792396.1">
    <property type="nucleotide sequence ID" value="NZ_NPDQ01000014.1"/>
</dbReference>
<dbReference type="InterPro" id="IPR002716">
    <property type="entry name" value="PIN_dom"/>
</dbReference>
<dbReference type="Pfam" id="PF01850">
    <property type="entry name" value="PIN"/>
    <property type="match status" value="1"/>
</dbReference>
<evidence type="ECO:0000313" key="2">
    <source>
        <dbReference type="EMBL" id="TGK94027.1"/>
    </source>
</evidence>
<proteinExistence type="predicted"/>
<feature type="domain" description="PIN" evidence="1">
    <location>
        <begin position="3"/>
        <end position="136"/>
    </location>
</feature>
<protein>
    <submittedName>
        <fullName evidence="2">PIN domain-containing protein</fullName>
    </submittedName>
</protein>
<dbReference type="Proteomes" id="UP000297891">
    <property type="component" value="Unassembled WGS sequence"/>
</dbReference>
<dbReference type="OrthoDB" id="338086at2"/>
<dbReference type="AlphaFoldDB" id="A0A2M9XWP6"/>
<reference evidence="2" key="1">
    <citation type="journal article" date="2019" name="PLoS Negl. Trop. Dis.">
        <title>Revisiting the worldwide diversity of Leptospira species in the environment.</title>
        <authorList>
            <person name="Vincent A.T."/>
            <person name="Schiettekatte O."/>
            <person name="Bourhy P."/>
            <person name="Veyrier F.J."/>
            <person name="Picardeau M."/>
        </authorList>
    </citation>
    <scope>NUCLEOTIDE SEQUENCE [LARGE SCALE GENOMIC DNA]</scope>
    <source>
        <strain evidence="2">201800277</strain>
    </source>
</reference>
<sequence length="145" mass="16579">MIYYIETSIILSIILGDHFNDKAVSIWNAPSEKVSSILTLIEATIVLRRFFKANKKNLSSQWLSKHEKQLKELLSECSLMKIDENIQSIIELKKDIADCRSLDGIHVATAIFLKDVMHSSNFAFYSFDKRVNEVAEKFGLRPDVA</sequence>
<gene>
    <name evidence="2" type="ORF">EHQ30_11220</name>
</gene>
<name>A0A2M9XWP6_9LEPT</name>